<protein>
    <submittedName>
        <fullName evidence="2">DNA-binding SARP family transcriptional activator/lambda repressor-like predicted transcriptional regulator</fullName>
    </submittedName>
</protein>
<name>A0ABS2RMG1_9ACTN</name>
<proteinExistence type="predicted"/>
<dbReference type="Gene3D" id="1.10.10.10">
    <property type="entry name" value="Winged helix-like DNA-binding domain superfamily/Winged helix DNA-binding domain"/>
    <property type="match status" value="1"/>
</dbReference>
<dbReference type="SUPFAM" id="SSF52540">
    <property type="entry name" value="P-loop containing nucleoside triphosphate hydrolases"/>
    <property type="match status" value="1"/>
</dbReference>
<dbReference type="SMART" id="SM01043">
    <property type="entry name" value="BTAD"/>
    <property type="match status" value="1"/>
</dbReference>
<dbReference type="InterPro" id="IPR016032">
    <property type="entry name" value="Sig_transdc_resp-reg_C-effctor"/>
</dbReference>
<dbReference type="Proteomes" id="UP000704762">
    <property type="component" value="Unassembled WGS sequence"/>
</dbReference>
<dbReference type="InterPro" id="IPR036388">
    <property type="entry name" value="WH-like_DNA-bd_sf"/>
</dbReference>
<dbReference type="SUPFAM" id="SSF46894">
    <property type="entry name" value="C-terminal effector domain of the bipartite response regulators"/>
    <property type="match status" value="1"/>
</dbReference>
<dbReference type="Gene3D" id="3.40.50.300">
    <property type="entry name" value="P-loop containing nucleotide triphosphate hydrolases"/>
    <property type="match status" value="1"/>
</dbReference>
<dbReference type="EMBL" id="JAFBCF010000001">
    <property type="protein sequence ID" value="MBM7799913.1"/>
    <property type="molecule type" value="Genomic_DNA"/>
</dbReference>
<dbReference type="Pfam" id="PF13191">
    <property type="entry name" value="AAA_16"/>
    <property type="match status" value="1"/>
</dbReference>
<evidence type="ECO:0000313" key="2">
    <source>
        <dbReference type="EMBL" id="MBM7799913.1"/>
    </source>
</evidence>
<keyword evidence="3" id="KW-1185">Reference proteome</keyword>
<organism evidence="2 3">
    <name type="scientific">Microlunatus panaciterrae</name>
    <dbReference type="NCBI Taxonomy" id="400768"/>
    <lineage>
        <taxon>Bacteria</taxon>
        <taxon>Bacillati</taxon>
        <taxon>Actinomycetota</taxon>
        <taxon>Actinomycetes</taxon>
        <taxon>Propionibacteriales</taxon>
        <taxon>Propionibacteriaceae</taxon>
        <taxon>Microlunatus</taxon>
    </lineage>
</organism>
<dbReference type="InterPro" id="IPR011990">
    <property type="entry name" value="TPR-like_helical_dom_sf"/>
</dbReference>
<reference evidence="2 3" key="1">
    <citation type="submission" date="2021-01" db="EMBL/GenBank/DDBJ databases">
        <title>Sequencing the genomes of 1000 actinobacteria strains.</title>
        <authorList>
            <person name="Klenk H.-P."/>
        </authorList>
    </citation>
    <scope>NUCLEOTIDE SEQUENCE [LARGE SCALE GENOMIC DNA]</scope>
    <source>
        <strain evidence="2 3">DSM 18662</strain>
    </source>
</reference>
<dbReference type="PANTHER" id="PTHR35807">
    <property type="entry name" value="TRANSCRIPTIONAL REGULATOR REDD-RELATED"/>
    <property type="match status" value="1"/>
</dbReference>
<gene>
    <name evidence="2" type="ORF">JOE57_002834</name>
</gene>
<evidence type="ECO:0000259" key="1">
    <source>
        <dbReference type="SMART" id="SM01043"/>
    </source>
</evidence>
<dbReference type="Pfam" id="PF03704">
    <property type="entry name" value="BTAD"/>
    <property type="match status" value="1"/>
</dbReference>
<dbReference type="RefSeq" id="WP_204918965.1">
    <property type="nucleotide sequence ID" value="NZ_BAAAQP010000003.1"/>
</dbReference>
<dbReference type="Gene3D" id="1.25.40.10">
    <property type="entry name" value="Tetratricopeptide repeat domain"/>
    <property type="match status" value="1"/>
</dbReference>
<accession>A0ABS2RMG1</accession>
<dbReference type="SUPFAM" id="SSF48452">
    <property type="entry name" value="TPR-like"/>
    <property type="match status" value="1"/>
</dbReference>
<dbReference type="InterPro" id="IPR005158">
    <property type="entry name" value="BTAD"/>
</dbReference>
<sequence length="1032" mass="112598">MLQVSLLGEQVITDVATGAARPCPSRTVSLLALLAAHAGAPQQRQRIAGLFWPESGDAQALTNLRRELHHLRQLLDDDPAVVVTSRDLCWVDSTSCRVDVRVFETERRAAMRASEPARALGHAVKALEVYRGDLLPALYDDWLLDLRADLREQCVALCDLICRIGMQQGALAPALEAARRRITLQPLEEVGYRTLMELQVRHGDRAGAISTFHRCSSVLERELGVEPDRATRNLMRRLMAQDGSAGPGRRTDLEPASRSGLAAAQLVGRDHEFGLLRSFWQAAVQGDPRLVLVRGEAGVGKSRLVAELAALARRQGAAVAVAQCFGTAPRLALAPVGDWLRDPAVRTATAALEPLWRLEVDRLVPTGGTDHAAITEGTRAMVDGWQRHRFFEGLARALSGLGRPTLLVLDNLQWCDEETLSFIAFCLGFAQDSPLLMAATLRDDDEQQPELARWLHRMRPAGVLTEVSLGPLDETATGRLAEAVSGRPLPEGATALLQATTAGFPLYVVEAARASYDDGQLQHGDLAAVLRHRLDQTSPAARQVAALAAAVGRDFTLDLLTEASDLTSDLVVEAVDELWRRRLIRELPDGYDFTHDLLRAAAYGLVSPPQRWLLHRRLAQGFELLHPDQLDRVAVQLAEQYSRGGRPDRALPHYLRAAEVAAGRFAHAESNRLNRQALEIIRAMPTGPDRDARELNCLMTMTAPLNAEHGFSSSQLQEALERSLVLAERLCRPDLQLTTLVGLWASRFVQGRILDGRRIAAQAVAMVGPDDDLSSQAHFAYAGSSFSLGMPAEALEHFAVVRDRHGVVSLMVGSRLDVHGAAWAAQAHWLLGHEAEAITACADAVTLARSIEHPFSLAVALGFAAITHQLLGDRVGVAESAAELCDLCQRYSFAYYPEWGRILSGWARQDGQGLSLLQQGIDGLRAQGAFTRMPYWLALLADRLADANRPEAAAATLDAALSGGQARDDRWWLPEVMRIRAGFDPRAAAVDRLRAAAEMARSQGSVALLRRIEADLQLRGAPTVRSSVPLVN</sequence>
<evidence type="ECO:0000313" key="3">
    <source>
        <dbReference type="Proteomes" id="UP000704762"/>
    </source>
</evidence>
<feature type="domain" description="Bacterial transcriptional activator" evidence="1">
    <location>
        <begin position="98"/>
        <end position="239"/>
    </location>
</feature>
<dbReference type="InterPro" id="IPR051677">
    <property type="entry name" value="AfsR-DnrI-RedD_regulator"/>
</dbReference>
<dbReference type="InterPro" id="IPR041664">
    <property type="entry name" value="AAA_16"/>
</dbReference>
<comment type="caution">
    <text evidence="2">The sequence shown here is derived from an EMBL/GenBank/DDBJ whole genome shotgun (WGS) entry which is preliminary data.</text>
</comment>
<dbReference type="InterPro" id="IPR027417">
    <property type="entry name" value="P-loop_NTPase"/>
</dbReference>